<dbReference type="Proteomes" id="UP000238823">
    <property type="component" value="Unassembled WGS sequence"/>
</dbReference>
<organism evidence="1 2">
    <name type="scientific">Enhygromyxa salina</name>
    <dbReference type="NCBI Taxonomy" id="215803"/>
    <lineage>
        <taxon>Bacteria</taxon>
        <taxon>Pseudomonadati</taxon>
        <taxon>Myxococcota</taxon>
        <taxon>Polyangia</taxon>
        <taxon>Nannocystales</taxon>
        <taxon>Nannocystaceae</taxon>
        <taxon>Enhygromyxa</taxon>
    </lineage>
</organism>
<evidence type="ECO:0000313" key="1">
    <source>
        <dbReference type="EMBL" id="PRQ06956.1"/>
    </source>
</evidence>
<dbReference type="AlphaFoldDB" id="A0A2S9YPD7"/>
<evidence type="ECO:0000313" key="2">
    <source>
        <dbReference type="Proteomes" id="UP000238823"/>
    </source>
</evidence>
<proteinExistence type="predicted"/>
<comment type="caution">
    <text evidence="1">The sequence shown here is derived from an EMBL/GenBank/DDBJ whole genome shotgun (WGS) entry which is preliminary data.</text>
</comment>
<name>A0A2S9YPD7_9BACT</name>
<reference evidence="1 2" key="1">
    <citation type="submission" date="2018-03" db="EMBL/GenBank/DDBJ databases">
        <title>Draft Genome Sequences of the Obligatory Marine Myxobacteria Enhygromyxa salina SWB007.</title>
        <authorList>
            <person name="Poehlein A."/>
            <person name="Moghaddam J.A."/>
            <person name="Harms H."/>
            <person name="Alanjari M."/>
            <person name="Koenig G.M."/>
            <person name="Daniel R."/>
            <person name="Schaeberle T.F."/>
        </authorList>
    </citation>
    <scope>NUCLEOTIDE SEQUENCE [LARGE SCALE GENOMIC DNA]</scope>
    <source>
        <strain evidence="1 2">SWB007</strain>
    </source>
</reference>
<accession>A0A2S9YPD7</accession>
<gene>
    <name evidence="1" type="ORF">ENSA7_33800</name>
</gene>
<dbReference type="EMBL" id="PVNL01000063">
    <property type="protein sequence ID" value="PRQ06956.1"/>
    <property type="molecule type" value="Genomic_DNA"/>
</dbReference>
<protein>
    <recommendedName>
        <fullName evidence="3">Nif11 domain-containing protein</fullName>
    </recommendedName>
</protein>
<evidence type="ECO:0008006" key="3">
    <source>
        <dbReference type="Google" id="ProtNLM"/>
    </source>
</evidence>
<sequence length="79" mass="8910">MKKKVSMVELYEATRSMSEEQWSVFHKIGNECSLDEFSDFVANGELPLVELSKEQLESVAGGNKPRKVVVVSNPHDWPS</sequence>